<dbReference type="PROSITE" id="PS51194">
    <property type="entry name" value="HELICASE_CTER"/>
    <property type="match status" value="1"/>
</dbReference>
<feature type="domain" description="Helicase C-terminal" evidence="6">
    <location>
        <begin position="517"/>
        <end position="660"/>
    </location>
</feature>
<sequence length="705" mass="80115">MLKDLELQPVYDSERYDLIVDLQVPLLQQSKDYLRGVGFFTSGWLKLAAQGMADFVSSGGSARIVLSPIIDEADWEALQFGEKARHDSVLKEVLTRNIENLATTLETDTRNALAWMVADGLLEFRFAVPRDRTSAGDYHDKVGVFTDGSGNRVAIHGSLNDSIKASLNGEAFSVFKSWEPGQSPYVEMHNSRLEALWNNHNKQFSVYRIPEASREQFIKLRTAPERPYSRKTHQKDCASSPYCTIKLHDYQERAIDAWRDAGCRGVFEMATGTGKTITSLAAATSVYHDRGRLTLVILVPYLHLLEQWERNCRQFGFDPILCSGEHGRWQIEVKSAIQDFNIGSKSHICILAVHKTAAMERFATSTRRLSTDNTLLIGDEAHGLGASHLRKALLDNAGMRLGLSATPRRWFDDEGTEVIFNYFGATCFEYTLDHAIGKFLTPYEYYPQLVNLTGTELELYEEITQRVVAISASAKRDPEKRERMKKLLLERARIISSASQKLPVLIRLLRGMIKDSQLRDDELNGVLIYCAAGEHREVLQEVASLGLRCHEFVHDVRLADREKLLEQFDAGDIQVLIAIKCLDEGVDVPSTKTAFILASSTNPREFVQRRGRILRKSKGKDRAVIYDFIVVPSQERLMLRHTTDAAILKREMPRFVEFASSATNQFNARSVVRDILNKFEMLNLLDEKPWDVYHSLKQWDWSEDD</sequence>
<evidence type="ECO:0000256" key="4">
    <source>
        <dbReference type="ARBA" id="ARBA00022840"/>
    </source>
</evidence>
<dbReference type="PANTHER" id="PTHR11274:SF0">
    <property type="entry name" value="GENERAL TRANSCRIPTION AND DNA REPAIR FACTOR IIH HELICASE SUBUNIT XPB"/>
    <property type="match status" value="1"/>
</dbReference>
<keyword evidence="1" id="KW-0547">Nucleotide-binding</keyword>
<keyword evidence="3" id="KW-0347">Helicase</keyword>
<dbReference type="InterPro" id="IPR050615">
    <property type="entry name" value="ATP-dep_DNA_Helicase"/>
</dbReference>
<dbReference type="PANTHER" id="PTHR11274">
    <property type="entry name" value="RAD25/XP-B DNA REPAIR HELICASE"/>
    <property type="match status" value="1"/>
</dbReference>
<evidence type="ECO:0000259" key="5">
    <source>
        <dbReference type="PROSITE" id="PS51192"/>
    </source>
</evidence>
<name>A0ABN6VMG4_9BACT</name>
<keyword evidence="8" id="KW-1185">Reference proteome</keyword>
<dbReference type="EMBL" id="AP027151">
    <property type="protein sequence ID" value="BDV41218.1"/>
    <property type="molecule type" value="Genomic_DNA"/>
</dbReference>
<evidence type="ECO:0000256" key="2">
    <source>
        <dbReference type="ARBA" id="ARBA00022801"/>
    </source>
</evidence>
<dbReference type="InterPro" id="IPR014001">
    <property type="entry name" value="Helicase_ATP-bd"/>
</dbReference>
<dbReference type="InterPro" id="IPR027417">
    <property type="entry name" value="P-loop_NTPase"/>
</dbReference>
<accession>A0ABN6VMG4</accession>
<dbReference type="CDD" id="cd09179">
    <property type="entry name" value="PLDc_N_DEXD_a"/>
    <property type="match status" value="1"/>
</dbReference>
<keyword evidence="4" id="KW-0067">ATP-binding</keyword>
<reference evidence="7 8" key="1">
    <citation type="submission" date="2022-12" db="EMBL/GenBank/DDBJ databases">
        <title>Polyphasic characterization of Geotalea uranireducens NIT-SL11 newly isolated from a complex of sewage sludge and microbially reduced graphene oxide.</title>
        <authorList>
            <person name="Xie L."/>
            <person name="Yoshida N."/>
            <person name="Meng L."/>
        </authorList>
    </citation>
    <scope>NUCLEOTIDE SEQUENCE [LARGE SCALE GENOMIC DNA]</scope>
    <source>
        <strain evidence="7 8">NIT-SL11</strain>
    </source>
</reference>
<evidence type="ECO:0000313" key="7">
    <source>
        <dbReference type="EMBL" id="BDV41218.1"/>
    </source>
</evidence>
<dbReference type="Pfam" id="PF00271">
    <property type="entry name" value="Helicase_C"/>
    <property type="match status" value="1"/>
</dbReference>
<protein>
    <submittedName>
        <fullName evidence="7">DNA-repair protein</fullName>
    </submittedName>
</protein>
<dbReference type="SMART" id="SM00490">
    <property type="entry name" value="HELICc"/>
    <property type="match status" value="1"/>
</dbReference>
<evidence type="ECO:0000259" key="6">
    <source>
        <dbReference type="PROSITE" id="PS51194"/>
    </source>
</evidence>
<dbReference type="CDD" id="cd17926">
    <property type="entry name" value="DEXHc_RE"/>
    <property type="match status" value="1"/>
</dbReference>
<evidence type="ECO:0000256" key="3">
    <source>
        <dbReference type="ARBA" id="ARBA00022806"/>
    </source>
</evidence>
<organism evidence="7 8">
    <name type="scientific">Geotalea uraniireducens</name>
    <dbReference type="NCBI Taxonomy" id="351604"/>
    <lineage>
        <taxon>Bacteria</taxon>
        <taxon>Pseudomonadati</taxon>
        <taxon>Thermodesulfobacteriota</taxon>
        <taxon>Desulfuromonadia</taxon>
        <taxon>Geobacterales</taxon>
        <taxon>Geobacteraceae</taxon>
        <taxon>Geotalea</taxon>
    </lineage>
</organism>
<evidence type="ECO:0000313" key="8">
    <source>
        <dbReference type="Proteomes" id="UP001317705"/>
    </source>
</evidence>
<dbReference type="SUPFAM" id="SSF52540">
    <property type="entry name" value="P-loop containing nucleoside triphosphate hydrolases"/>
    <property type="match status" value="1"/>
</dbReference>
<evidence type="ECO:0000256" key="1">
    <source>
        <dbReference type="ARBA" id="ARBA00022741"/>
    </source>
</evidence>
<dbReference type="SMART" id="SM00487">
    <property type="entry name" value="DEXDc"/>
    <property type="match status" value="1"/>
</dbReference>
<feature type="domain" description="Helicase ATP-binding" evidence="5">
    <location>
        <begin position="256"/>
        <end position="425"/>
    </location>
</feature>
<dbReference type="Gene3D" id="3.40.50.300">
    <property type="entry name" value="P-loop containing nucleotide triphosphate hydrolases"/>
    <property type="match status" value="2"/>
</dbReference>
<dbReference type="Pfam" id="PF04851">
    <property type="entry name" value="ResIII"/>
    <property type="match status" value="1"/>
</dbReference>
<dbReference type="RefSeq" id="WP_282001182.1">
    <property type="nucleotide sequence ID" value="NZ_AP027151.1"/>
</dbReference>
<gene>
    <name evidence="7" type="ORF">GURASL_01410</name>
</gene>
<dbReference type="InterPro" id="IPR001650">
    <property type="entry name" value="Helicase_C-like"/>
</dbReference>
<proteinExistence type="predicted"/>
<dbReference type="Proteomes" id="UP001317705">
    <property type="component" value="Chromosome"/>
</dbReference>
<dbReference type="PROSITE" id="PS51192">
    <property type="entry name" value="HELICASE_ATP_BIND_1"/>
    <property type="match status" value="1"/>
</dbReference>
<dbReference type="InterPro" id="IPR006935">
    <property type="entry name" value="Helicase/UvrB_N"/>
</dbReference>
<keyword evidence="2" id="KW-0378">Hydrolase</keyword>